<keyword evidence="1" id="KW-0812">Transmembrane</keyword>
<proteinExistence type="predicted"/>
<dbReference type="AlphaFoldDB" id="A0A5C0Q0D3"/>
<keyword evidence="1" id="KW-1133">Transmembrane helix</keyword>
<reference evidence="2" key="1">
    <citation type="journal article" date="2019" name="Mol. Phylogenet. Evol.">
        <title>Phylogenetic analysis provides insights into the evolution of Asian fireflies and adult bioluminescence.</title>
        <authorList>
            <person name="Chen X."/>
            <person name="Dong Z."/>
            <person name="Liu G."/>
            <person name="He J."/>
            <person name="Zhao R."/>
            <person name="Wang W."/>
            <person name="Peng Y."/>
            <person name="Li X."/>
        </authorList>
    </citation>
    <scope>NUCLEOTIDE SEQUENCE</scope>
</reference>
<sequence>MPQMSPMNWIMLMIYFSLSMVVYNMMIYTVFNYTKKLLKKNNKIIVNWKW</sequence>
<geneLocation type="mitochondrion" evidence="2"/>
<feature type="transmembrane region" description="Helical" evidence="1">
    <location>
        <begin position="12"/>
        <end position="31"/>
    </location>
</feature>
<dbReference type="EMBL" id="MK292095">
    <property type="protein sequence ID" value="QEJ81542.1"/>
    <property type="molecule type" value="Genomic_DNA"/>
</dbReference>
<protein>
    <submittedName>
        <fullName evidence="2">ATP synthase F0 subunit 8</fullName>
    </submittedName>
</protein>
<evidence type="ECO:0000256" key="1">
    <source>
        <dbReference type="SAM" id="Phobius"/>
    </source>
</evidence>
<keyword evidence="1" id="KW-0472">Membrane</keyword>
<organism evidence="2">
    <name type="scientific">Diaphanes sp. FM11</name>
    <dbReference type="NCBI Taxonomy" id="2596685"/>
    <lineage>
        <taxon>Eukaryota</taxon>
        <taxon>Metazoa</taxon>
        <taxon>Ecdysozoa</taxon>
        <taxon>Arthropoda</taxon>
        <taxon>Hexapoda</taxon>
        <taxon>Insecta</taxon>
        <taxon>Pterygota</taxon>
        <taxon>Neoptera</taxon>
        <taxon>Endopterygota</taxon>
        <taxon>Coleoptera</taxon>
        <taxon>Polyphaga</taxon>
        <taxon>Elateriformia</taxon>
        <taxon>Elateroidea</taxon>
        <taxon>Lampyridae</taxon>
        <taxon>Lampyrinae</taxon>
        <taxon>Diaphanes</taxon>
    </lineage>
</organism>
<accession>A0A5C0Q0D3</accession>
<evidence type="ECO:0000313" key="2">
    <source>
        <dbReference type="EMBL" id="QEJ81542.1"/>
    </source>
</evidence>
<gene>
    <name evidence="2" type="primary">ATP8</name>
    <name evidence="2" type="ORF">FM11_10</name>
</gene>
<keyword evidence="2" id="KW-0496">Mitochondrion</keyword>
<name>A0A5C0Q0D3_9COLE</name>